<organism evidence="2">
    <name type="scientific">bioreactor metagenome</name>
    <dbReference type="NCBI Taxonomy" id="1076179"/>
    <lineage>
        <taxon>unclassified sequences</taxon>
        <taxon>metagenomes</taxon>
        <taxon>ecological metagenomes</taxon>
    </lineage>
</organism>
<dbReference type="EMBL" id="VSSQ01095378">
    <property type="protein sequence ID" value="MPN39518.1"/>
    <property type="molecule type" value="Genomic_DNA"/>
</dbReference>
<proteinExistence type="predicted"/>
<reference evidence="2" key="1">
    <citation type="submission" date="2019-08" db="EMBL/GenBank/DDBJ databases">
        <authorList>
            <person name="Kucharzyk K."/>
            <person name="Murdoch R.W."/>
            <person name="Higgins S."/>
            <person name="Loffler F."/>
        </authorList>
    </citation>
    <scope>NUCLEOTIDE SEQUENCE</scope>
</reference>
<name>A0A645HKH4_9ZZZZ</name>
<sequence>MEGEACCCCSPRAEGVRVTPEDKSLCVEFTAVAEYTVRKPCAMTQVTACRVDKTHPRERPAPGTLLLRAAGTEETVWSISKQYGVPPTMLREANKLASDAAVTPGQLIIVPFAR</sequence>
<dbReference type="InterPro" id="IPR018392">
    <property type="entry name" value="LysM"/>
</dbReference>
<dbReference type="PROSITE" id="PS51782">
    <property type="entry name" value="LYSM"/>
    <property type="match status" value="1"/>
</dbReference>
<dbReference type="Gene3D" id="3.10.350.10">
    <property type="entry name" value="LysM domain"/>
    <property type="match status" value="1"/>
</dbReference>
<dbReference type="InterPro" id="IPR036779">
    <property type="entry name" value="LysM_dom_sf"/>
</dbReference>
<protein>
    <recommendedName>
        <fullName evidence="1">LysM domain-containing protein</fullName>
    </recommendedName>
</protein>
<dbReference type="AlphaFoldDB" id="A0A645HKH4"/>
<dbReference type="Pfam" id="PF01476">
    <property type="entry name" value="LysM"/>
    <property type="match status" value="1"/>
</dbReference>
<comment type="caution">
    <text evidence="2">The sequence shown here is derived from an EMBL/GenBank/DDBJ whole genome shotgun (WGS) entry which is preliminary data.</text>
</comment>
<evidence type="ECO:0000259" key="1">
    <source>
        <dbReference type="PROSITE" id="PS51782"/>
    </source>
</evidence>
<evidence type="ECO:0000313" key="2">
    <source>
        <dbReference type="EMBL" id="MPN39518.1"/>
    </source>
</evidence>
<feature type="domain" description="LysM" evidence="1">
    <location>
        <begin position="66"/>
        <end position="110"/>
    </location>
</feature>
<dbReference type="SUPFAM" id="SSF54106">
    <property type="entry name" value="LysM domain"/>
    <property type="match status" value="1"/>
</dbReference>
<dbReference type="CDD" id="cd00118">
    <property type="entry name" value="LysM"/>
    <property type="match status" value="1"/>
</dbReference>
<gene>
    <name evidence="2" type="ORF">SDC9_187046</name>
</gene>
<accession>A0A645HKH4</accession>